<dbReference type="PANTHER" id="PTHR34482:SF49">
    <property type="entry name" value="RETROTRANSPOSON GAG DOMAIN-CONTAINING PROTEIN"/>
    <property type="match status" value="1"/>
</dbReference>
<dbReference type="InterPro" id="IPR005162">
    <property type="entry name" value="Retrotrans_gag_dom"/>
</dbReference>
<feature type="region of interest" description="Disordered" evidence="1">
    <location>
        <begin position="29"/>
        <end position="50"/>
    </location>
</feature>
<keyword evidence="4" id="KW-1185">Reference proteome</keyword>
<dbReference type="Proteomes" id="UP000652761">
    <property type="component" value="Unassembled WGS sequence"/>
</dbReference>
<protein>
    <recommendedName>
        <fullName evidence="2">Retrotransposon gag domain-containing protein</fullName>
    </recommendedName>
</protein>
<evidence type="ECO:0000256" key="1">
    <source>
        <dbReference type="SAM" id="MobiDB-lite"/>
    </source>
</evidence>
<evidence type="ECO:0000259" key="2">
    <source>
        <dbReference type="Pfam" id="PF03732"/>
    </source>
</evidence>
<accession>A0A843X8M8</accession>
<dbReference type="Pfam" id="PF03732">
    <property type="entry name" value="Retrotrans_gag"/>
    <property type="match status" value="1"/>
</dbReference>
<feature type="compositionally biased region" description="Basic and acidic residues" evidence="1">
    <location>
        <begin position="135"/>
        <end position="147"/>
    </location>
</feature>
<dbReference type="AlphaFoldDB" id="A0A843X8M8"/>
<dbReference type="OrthoDB" id="784533at2759"/>
<gene>
    <name evidence="3" type="ORF">Taro_048646</name>
</gene>
<dbReference type="EMBL" id="NMUH01006640">
    <property type="protein sequence ID" value="MQM15692.1"/>
    <property type="molecule type" value="Genomic_DNA"/>
</dbReference>
<comment type="caution">
    <text evidence="3">The sequence shown here is derived from an EMBL/GenBank/DDBJ whole genome shotgun (WGS) entry which is preliminary data.</text>
</comment>
<sequence>MSLKMFKGTTFSCKGSVDTTISGVDTMTQSKDRNVKKRSTSVDTSLGQVDTRDRSQRNMLTCFYLRSTLNQIVSTLVDTESSQVDTRDLSQGIDLPVWDSVSTHFMGRSTHSGISMCLMVFEEMADKGKAIDTSSEDRHEEIEEGSRGEVPNVPLARNSQEGSIGTPDFATFMQSFQGMVQTLMKNQQDVGGERIFGASLLEKFKKMGPPAFKGSSQPEIVEGWVREIEKIFKAIRCEEEDKVTLATYMLQDRADEWWQSAMRNAFRNREDNISWGEFLKELYEKYTPPHIKERKEVEFLQLEQKDMAVAEYETKFAELEKYAPHICDNKLRRVKKFVRGLKPSVRSRVAPLDPQSMAVALKTAFIVESEFMEYMKNKETNGGKKKNVIGIARQRRELSSYSAIVRFLYLRAANSEAFLSWTRSEKYLELKCSLNSFQGQWSH</sequence>
<evidence type="ECO:0000313" key="4">
    <source>
        <dbReference type="Proteomes" id="UP000652761"/>
    </source>
</evidence>
<reference evidence="3" key="1">
    <citation type="submission" date="2017-07" db="EMBL/GenBank/DDBJ databases">
        <title>Taro Niue Genome Assembly and Annotation.</title>
        <authorList>
            <person name="Atibalentja N."/>
            <person name="Keating K."/>
            <person name="Fields C.J."/>
        </authorList>
    </citation>
    <scope>NUCLEOTIDE SEQUENCE</scope>
    <source>
        <strain evidence="3">Niue_2</strain>
        <tissue evidence="3">Leaf</tissue>
    </source>
</reference>
<dbReference type="PANTHER" id="PTHR34482">
    <property type="entry name" value="DNA DAMAGE-INDUCIBLE PROTEIN 1-LIKE"/>
    <property type="match status" value="1"/>
</dbReference>
<organism evidence="3 4">
    <name type="scientific">Colocasia esculenta</name>
    <name type="common">Wild taro</name>
    <name type="synonym">Arum esculentum</name>
    <dbReference type="NCBI Taxonomy" id="4460"/>
    <lineage>
        <taxon>Eukaryota</taxon>
        <taxon>Viridiplantae</taxon>
        <taxon>Streptophyta</taxon>
        <taxon>Embryophyta</taxon>
        <taxon>Tracheophyta</taxon>
        <taxon>Spermatophyta</taxon>
        <taxon>Magnoliopsida</taxon>
        <taxon>Liliopsida</taxon>
        <taxon>Araceae</taxon>
        <taxon>Aroideae</taxon>
        <taxon>Colocasieae</taxon>
        <taxon>Colocasia</taxon>
    </lineage>
</organism>
<name>A0A843X8M8_COLES</name>
<evidence type="ECO:0000313" key="3">
    <source>
        <dbReference type="EMBL" id="MQM15692.1"/>
    </source>
</evidence>
<proteinExistence type="predicted"/>
<feature type="domain" description="Retrotransposon gag" evidence="2">
    <location>
        <begin position="245"/>
        <end position="343"/>
    </location>
</feature>
<feature type="region of interest" description="Disordered" evidence="1">
    <location>
        <begin position="135"/>
        <end position="155"/>
    </location>
</feature>